<accession>A0A060NM66</accession>
<keyword evidence="2" id="KW-1185">Reference proteome</keyword>
<organism evidence="1 2">
    <name type="scientific">Serpentinimonas maccroryi</name>
    <dbReference type="NCBI Taxonomy" id="1458426"/>
    <lineage>
        <taxon>Bacteria</taxon>
        <taxon>Pseudomonadati</taxon>
        <taxon>Pseudomonadota</taxon>
        <taxon>Betaproteobacteria</taxon>
        <taxon>Burkholderiales</taxon>
        <taxon>Comamonadaceae</taxon>
        <taxon>Serpentinimonas</taxon>
    </lineage>
</organism>
<dbReference type="InterPro" id="IPR053913">
    <property type="entry name" value="NADAR-DarT1"/>
</dbReference>
<reference evidence="1 2" key="1">
    <citation type="journal article" date="2014" name="Nat. Commun.">
        <title>Physiological and genomic features of highly alkaliphilic hydrogen-utilizing Betaproteobacteria from a continental serpentinizing site.</title>
        <authorList>
            <person name="Suzuki S."/>
            <person name="Kuenen J.G."/>
            <person name="Schipper K."/>
            <person name="van der Velde S."/>
            <person name="Ishii S."/>
            <person name="Wu A."/>
            <person name="Sorokin D.Y."/>
            <person name="Tenney A."/>
            <person name="Meng X.Y."/>
            <person name="Morrill P.L."/>
            <person name="Kamagata Y."/>
            <person name="Muyzer G."/>
            <person name="Nealson K.H."/>
        </authorList>
    </citation>
    <scope>NUCLEOTIDE SEQUENCE [LARGE SCALE GENOMIC DNA]</scope>
    <source>
        <strain evidence="1 2">B1</strain>
    </source>
</reference>
<dbReference type="EMBL" id="AP014569">
    <property type="protein sequence ID" value="BAO82827.1"/>
    <property type="molecule type" value="Genomic_DNA"/>
</dbReference>
<evidence type="ECO:0000313" key="1">
    <source>
        <dbReference type="EMBL" id="BAO82827.1"/>
    </source>
</evidence>
<dbReference type="STRING" id="1458426.SMCB_0599"/>
<dbReference type="KEGG" id="cbab:SMCB_0599"/>
<protein>
    <submittedName>
        <fullName evidence="1">Uncharacterized protein</fullName>
    </submittedName>
</protein>
<dbReference type="Pfam" id="PF22397">
    <property type="entry name" value="NADAR-DarT1"/>
    <property type="match status" value="1"/>
</dbReference>
<dbReference type="AlphaFoldDB" id="A0A060NM66"/>
<evidence type="ECO:0000313" key="2">
    <source>
        <dbReference type="Proteomes" id="UP000066014"/>
    </source>
</evidence>
<dbReference type="HOGENOM" id="CLU_111014_0_0_4"/>
<sequence>MAERPLFIPATEGPALVKTKYVEFQWFPGMAVSQKQKSVDSLHAAACNLPGISKVLEVSSKSRETLGVALSAFNLSFTTVKLNRTFSVECAYQGSKVFERGGPFVDIFGKTSREAKKDERLLTSGRLTGFRFFGTDWELEPLTAFYDWLYINALKKQPSVTEQLLEYSAFTDIEFNPERSINCQAYSVAMYISLHKRRLLEEATSSKEAFLRTVGKAAICNARQDETVQGGFRCEIGVRPQLISRPVAPLQPQKPHVFLL</sequence>
<gene>
    <name evidence="1" type="ORF">SMCB_0599</name>
</gene>
<dbReference type="RefSeq" id="WP_197539310.1">
    <property type="nucleotide sequence ID" value="NZ_AP014569.1"/>
</dbReference>
<name>A0A060NM66_9BURK</name>
<proteinExistence type="predicted"/>
<dbReference type="Proteomes" id="UP000066014">
    <property type="component" value="Chromosome"/>
</dbReference>